<dbReference type="AlphaFoldDB" id="A0AA97P8J3"/>
<dbReference type="EMBL" id="JH793881">
    <property type="protein sequence ID" value="ELQ43945.1"/>
    <property type="molecule type" value="Genomic_DNA"/>
</dbReference>
<name>A0AA97P8J3_PYRO3</name>
<gene>
    <name evidence="1" type="ORF">OOU_Y34scaffold00119g8</name>
</gene>
<proteinExistence type="predicted"/>
<reference evidence="1" key="1">
    <citation type="journal article" date="2012" name="PLoS Genet.">
        <title>Comparative analysis of the genomes of two field isolates of the rice blast fungus Magnaporthe oryzae.</title>
        <authorList>
            <person name="Xue M."/>
            <person name="Yang J."/>
            <person name="Li Z."/>
            <person name="Hu S."/>
            <person name="Yao N."/>
            <person name="Dean R.A."/>
            <person name="Zhao W."/>
            <person name="Shen M."/>
            <person name="Zhang H."/>
            <person name="Li C."/>
            <person name="Liu L."/>
            <person name="Cao L."/>
            <person name="Xu X."/>
            <person name="Xing Y."/>
            <person name="Hsiang T."/>
            <person name="Zhang Z."/>
            <person name="Xu J.R."/>
            <person name="Peng Y.L."/>
        </authorList>
    </citation>
    <scope>NUCLEOTIDE SEQUENCE</scope>
    <source>
        <strain evidence="1">Y34</strain>
    </source>
</reference>
<accession>A0AA97P8J3</accession>
<organism evidence="1">
    <name type="scientific">Pyricularia oryzae (strain Y34)</name>
    <name type="common">Rice blast fungus</name>
    <name type="synonym">Magnaporthe oryzae</name>
    <dbReference type="NCBI Taxonomy" id="1143189"/>
    <lineage>
        <taxon>Eukaryota</taxon>
        <taxon>Fungi</taxon>
        <taxon>Dikarya</taxon>
        <taxon>Ascomycota</taxon>
        <taxon>Pezizomycotina</taxon>
        <taxon>Sordariomycetes</taxon>
        <taxon>Sordariomycetidae</taxon>
        <taxon>Magnaporthales</taxon>
        <taxon>Pyriculariaceae</taxon>
        <taxon>Pyricularia</taxon>
    </lineage>
</organism>
<sequence length="94" mass="10186">MKLRNRLGLGLLSFMEAVKVPEKACERVYGKEKVADGTGHPITTHKPRCILIQAQHAGFRTTGGRILNNDQLSGSEGHCVVATAPILVVSEIHL</sequence>
<evidence type="ECO:0000313" key="1">
    <source>
        <dbReference type="EMBL" id="ELQ43945.1"/>
    </source>
</evidence>
<dbReference type="Proteomes" id="UP000011086">
    <property type="component" value="Unassembled WGS sequence"/>
</dbReference>
<protein>
    <submittedName>
        <fullName evidence="1">Uncharacterized protein</fullName>
    </submittedName>
</protein>